<dbReference type="Pfam" id="PF09187">
    <property type="entry name" value="RdDM_RDM1"/>
    <property type="match status" value="1"/>
</dbReference>
<proteinExistence type="predicted"/>
<dbReference type="GO" id="GO:0000419">
    <property type="term" value="C:RNA polymerase V complex"/>
    <property type="evidence" value="ECO:0007669"/>
    <property type="project" value="TreeGrafter"/>
</dbReference>
<evidence type="ECO:0000313" key="2">
    <source>
        <dbReference type="Proteomes" id="UP000634136"/>
    </source>
</evidence>
<name>A0A834TJL4_9FABA</name>
<comment type="caution">
    <text evidence="1">The sequence shown here is derived from an EMBL/GenBank/DDBJ whole genome shotgun (WGS) entry which is preliminary data.</text>
</comment>
<dbReference type="Proteomes" id="UP000634136">
    <property type="component" value="Unassembled WGS sequence"/>
</dbReference>
<dbReference type="PANTHER" id="PTHR36366">
    <property type="entry name" value="PROTEIN RDM1"/>
    <property type="match status" value="1"/>
</dbReference>
<dbReference type="InterPro" id="IPR015270">
    <property type="entry name" value="RDM1_plant"/>
</dbReference>
<protein>
    <submittedName>
        <fullName evidence="1">Protein RDM1-like</fullName>
    </submittedName>
</protein>
<evidence type="ECO:0000313" key="1">
    <source>
        <dbReference type="EMBL" id="KAF7822294.1"/>
    </source>
</evidence>
<dbReference type="AlphaFoldDB" id="A0A834TJL4"/>
<dbReference type="GO" id="GO:0080188">
    <property type="term" value="P:gene silencing by siRNA-directed DNA methylation"/>
    <property type="evidence" value="ECO:0007669"/>
    <property type="project" value="InterPro"/>
</dbReference>
<sequence>MLKRHRPLSYKHLLVQDSDTESDEDIMNHHPQRMRHGNPIIGLCKGKKKMKQKLSFDEDVQVSIPTTAMPPNFDSETVVELAREYQKHMKKITIVNWQGLAKTLKDLYGQPLHYLTHMLCKQWDKSRFGSEDAEKPLDTIFNVTKAEAIIWEVEAIHRLSTSHLHLANLWLHDPQFYDFVHDVLPFS</sequence>
<dbReference type="OrthoDB" id="1906229at2759"/>
<dbReference type="PANTHER" id="PTHR36366:SF3">
    <property type="entry name" value="PROTEIN RDM1"/>
    <property type="match status" value="1"/>
</dbReference>
<reference evidence="1" key="1">
    <citation type="submission" date="2020-09" db="EMBL/GenBank/DDBJ databases">
        <title>Genome-Enabled Discovery of Anthraquinone Biosynthesis in Senna tora.</title>
        <authorList>
            <person name="Kang S.-H."/>
            <person name="Pandey R.P."/>
            <person name="Lee C.-M."/>
            <person name="Sim J.-S."/>
            <person name="Jeong J.-T."/>
            <person name="Choi B.-S."/>
            <person name="Jung M."/>
            <person name="Ginzburg D."/>
            <person name="Zhao K."/>
            <person name="Won S.Y."/>
            <person name="Oh T.-J."/>
            <person name="Yu Y."/>
            <person name="Kim N.-H."/>
            <person name="Lee O.R."/>
            <person name="Lee T.-H."/>
            <person name="Bashyal P."/>
            <person name="Kim T.-S."/>
            <person name="Lee W.-H."/>
            <person name="Kawkins C."/>
            <person name="Kim C.-K."/>
            <person name="Kim J.S."/>
            <person name="Ahn B.O."/>
            <person name="Rhee S.Y."/>
            <person name="Sohng J.K."/>
        </authorList>
    </citation>
    <scope>NUCLEOTIDE SEQUENCE</scope>
    <source>
        <tissue evidence="1">Leaf</tissue>
    </source>
</reference>
<accession>A0A834TJL4</accession>
<keyword evidence="2" id="KW-1185">Reference proteome</keyword>
<gene>
    <name evidence="1" type="ORF">G2W53_027749</name>
</gene>
<dbReference type="EMBL" id="JAAIUW010000008">
    <property type="protein sequence ID" value="KAF7822294.1"/>
    <property type="molecule type" value="Genomic_DNA"/>
</dbReference>
<organism evidence="1 2">
    <name type="scientific">Senna tora</name>
    <dbReference type="NCBI Taxonomy" id="362788"/>
    <lineage>
        <taxon>Eukaryota</taxon>
        <taxon>Viridiplantae</taxon>
        <taxon>Streptophyta</taxon>
        <taxon>Embryophyta</taxon>
        <taxon>Tracheophyta</taxon>
        <taxon>Spermatophyta</taxon>
        <taxon>Magnoliopsida</taxon>
        <taxon>eudicotyledons</taxon>
        <taxon>Gunneridae</taxon>
        <taxon>Pentapetalae</taxon>
        <taxon>rosids</taxon>
        <taxon>fabids</taxon>
        <taxon>Fabales</taxon>
        <taxon>Fabaceae</taxon>
        <taxon>Caesalpinioideae</taxon>
        <taxon>Cassia clade</taxon>
        <taxon>Senna</taxon>
    </lineage>
</organism>
<dbReference type="Gene3D" id="1.20.120.690">
    <property type="entry name" value="RDM1 protein domain"/>
    <property type="match status" value="1"/>
</dbReference>
<dbReference type="InterPro" id="IPR036319">
    <property type="entry name" value="RDM1_sf"/>
</dbReference>
<dbReference type="SUPFAM" id="SSF109920">
    <property type="entry name" value="Hypothetical protein At3g22680"/>
    <property type="match status" value="1"/>
</dbReference>